<feature type="transmembrane region" description="Helical" evidence="1">
    <location>
        <begin position="58"/>
        <end position="78"/>
    </location>
</feature>
<evidence type="ECO:0000313" key="2">
    <source>
        <dbReference type="EMBL" id="SDK42257.1"/>
    </source>
</evidence>
<dbReference type="Pfam" id="PF06532">
    <property type="entry name" value="NrsF"/>
    <property type="match status" value="1"/>
</dbReference>
<keyword evidence="1" id="KW-1133">Transmembrane helix</keyword>
<accession>A0A1G9BS47</accession>
<dbReference type="STRING" id="492660.SAMN05192566_1315"/>
<dbReference type="AlphaFoldDB" id="A0A1G9BS47"/>
<sequence>MKTDELIKMLSTNVEPVPPYAAEKLLGRALAIGAAISLILLLAIYGLRPDLKEVSGTFAFWMKMGVPLANAALGLLFIMTLARPGKPLKMGYGVLVIPIAVLWIWAIVTWLTSDPALHAELLWGNTWRVCIMNIAFLALPVGAATFMALQNLAPTKPVLTGAIAGWLAGGVGASVYALHCPEMAAPFLAVWYVLGMLVPSAVMAYLGHRSLRW</sequence>
<feature type="transmembrane region" description="Helical" evidence="1">
    <location>
        <begin position="184"/>
        <end position="206"/>
    </location>
</feature>
<keyword evidence="1" id="KW-0472">Membrane</keyword>
<keyword evidence="1" id="KW-0812">Transmembrane</keyword>
<dbReference type="InterPro" id="IPR009495">
    <property type="entry name" value="NrsF"/>
</dbReference>
<feature type="transmembrane region" description="Helical" evidence="1">
    <location>
        <begin position="90"/>
        <end position="111"/>
    </location>
</feature>
<feature type="transmembrane region" description="Helical" evidence="1">
    <location>
        <begin position="25"/>
        <end position="46"/>
    </location>
</feature>
<feature type="transmembrane region" description="Helical" evidence="1">
    <location>
        <begin position="158"/>
        <end position="178"/>
    </location>
</feature>
<evidence type="ECO:0008006" key="4">
    <source>
        <dbReference type="Google" id="ProtNLM"/>
    </source>
</evidence>
<dbReference type="EMBL" id="FNFX01000002">
    <property type="protein sequence ID" value="SDK42257.1"/>
    <property type="molecule type" value="Genomic_DNA"/>
</dbReference>
<dbReference type="OrthoDB" id="6059252at2"/>
<dbReference type="Proteomes" id="UP000198629">
    <property type="component" value="Unassembled WGS sequence"/>
</dbReference>
<dbReference type="RefSeq" id="WP_091471327.1">
    <property type="nucleotide sequence ID" value="NZ_FNFX01000002.1"/>
</dbReference>
<name>A0A1G9BS47_9PROT</name>
<organism evidence="2 3">
    <name type="scientific">Methylophilus rhizosphaerae</name>
    <dbReference type="NCBI Taxonomy" id="492660"/>
    <lineage>
        <taxon>Bacteria</taxon>
        <taxon>Pseudomonadati</taxon>
        <taxon>Pseudomonadota</taxon>
        <taxon>Betaproteobacteria</taxon>
        <taxon>Nitrosomonadales</taxon>
        <taxon>Methylophilaceae</taxon>
        <taxon>Methylophilus</taxon>
    </lineage>
</organism>
<gene>
    <name evidence="2" type="ORF">SAMN05192566_1315</name>
</gene>
<evidence type="ECO:0000313" key="3">
    <source>
        <dbReference type="Proteomes" id="UP000198629"/>
    </source>
</evidence>
<feature type="transmembrane region" description="Helical" evidence="1">
    <location>
        <begin position="131"/>
        <end position="149"/>
    </location>
</feature>
<reference evidence="3" key="1">
    <citation type="submission" date="2016-10" db="EMBL/GenBank/DDBJ databases">
        <authorList>
            <person name="Varghese N."/>
            <person name="Submissions S."/>
        </authorList>
    </citation>
    <scope>NUCLEOTIDE SEQUENCE [LARGE SCALE GENOMIC DNA]</scope>
    <source>
        <strain evidence="3">CBMB127</strain>
    </source>
</reference>
<protein>
    <recommendedName>
        <fullName evidence="4">Anti-sigma-F factor NrsF</fullName>
    </recommendedName>
</protein>
<evidence type="ECO:0000256" key="1">
    <source>
        <dbReference type="SAM" id="Phobius"/>
    </source>
</evidence>
<proteinExistence type="predicted"/>
<keyword evidence="3" id="KW-1185">Reference proteome</keyword>